<dbReference type="EMBL" id="JAMWBK010000001">
    <property type="protein sequence ID" value="KAJ8908961.1"/>
    <property type="molecule type" value="Genomic_DNA"/>
</dbReference>
<dbReference type="PANTHER" id="PTHR12480:SF21">
    <property type="entry name" value="JMJC DOMAIN-CONTAINING PROTEIN 8"/>
    <property type="match status" value="1"/>
</dbReference>
<evidence type="ECO:0000313" key="3">
    <source>
        <dbReference type="EMBL" id="KAJ8908961.1"/>
    </source>
</evidence>
<evidence type="ECO:0000259" key="2">
    <source>
        <dbReference type="PROSITE" id="PS51184"/>
    </source>
</evidence>
<organism evidence="3 4">
    <name type="scientific">Rhodosorus marinus</name>
    <dbReference type="NCBI Taxonomy" id="101924"/>
    <lineage>
        <taxon>Eukaryota</taxon>
        <taxon>Rhodophyta</taxon>
        <taxon>Stylonematophyceae</taxon>
        <taxon>Stylonematales</taxon>
        <taxon>Stylonemataceae</taxon>
        <taxon>Rhodosorus</taxon>
    </lineage>
</organism>
<accession>A0AAV8V281</accession>
<reference evidence="3 4" key="1">
    <citation type="journal article" date="2023" name="Nat. Commun.">
        <title>Origin of minicircular mitochondrial genomes in red algae.</title>
        <authorList>
            <person name="Lee Y."/>
            <person name="Cho C.H."/>
            <person name="Lee Y.M."/>
            <person name="Park S.I."/>
            <person name="Yang J.H."/>
            <person name="West J.A."/>
            <person name="Bhattacharya D."/>
            <person name="Yoon H.S."/>
        </authorList>
    </citation>
    <scope>NUCLEOTIDE SEQUENCE [LARGE SCALE GENOMIC DNA]</scope>
    <source>
        <strain evidence="3 4">CCMP1338</strain>
        <tissue evidence="3">Whole cell</tissue>
    </source>
</reference>
<dbReference type="InterPro" id="IPR041667">
    <property type="entry name" value="Cupin_8"/>
</dbReference>
<dbReference type="InterPro" id="IPR050910">
    <property type="entry name" value="JMJD6_ArgDemeth/LysHydrox"/>
</dbReference>
<dbReference type="Proteomes" id="UP001157974">
    <property type="component" value="Unassembled WGS sequence"/>
</dbReference>
<feature type="chain" id="PRO_5044023900" description="JmjC domain-containing protein" evidence="1">
    <location>
        <begin position="21"/>
        <end position="283"/>
    </location>
</feature>
<feature type="domain" description="JmjC" evidence="2">
    <location>
        <begin position="147"/>
        <end position="283"/>
    </location>
</feature>
<dbReference type="SUPFAM" id="SSF51197">
    <property type="entry name" value="Clavaminate synthase-like"/>
    <property type="match status" value="1"/>
</dbReference>
<keyword evidence="4" id="KW-1185">Reference proteome</keyword>
<proteinExistence type="predicted"/>
<dbReference type="GO" id="GO:0000987">
    <property type="term" value="F:cis-regulatory region sequence-specific DNA binding"/>
    <property type="evidence" value="ECO:0007669"/>
    <property type="project" value="TreeGrafter"/>
</dbReference>
<evidence type="ECO:0000256" key="1">
    <source>
        <dbReference type="SAM" id="SignalP"/>
    </source>
</evidence>
<dbReference type="Gene3D" id="2.60.120.650">
    <property type="entry name" value="Cupin"/>
    <property type="match status" value="1"/>
</dbReference>
<gene>
    <name evidence="3" type="ORF">NDN08_005661</name>
</gene>
<keyword evidence="1" id="KW-0732">Signal</keyword>
<dbReference type="PROSITE" id="PS51184">
    <property type="entry name" value="JMJC"/>
    <property type="match status" value="1"/>
</dbReference>
<protein>
    <recommendedName>
        <fullName evidence="2">JmjC domain-containing protein</fullName>
    </recommendedName>
</protein>
<sequence length="283" mass="31901">MFSKLFLAVTFLAAIALVLAEDDDSVRRYGWKVSKGSGGGDCNVKKVDIKDLSLERFKDEFESSAPVIVTGLGDGRNVKFREASAKDAMLERYGKREITLSTANTQSYKKRKVRLEEYILEVVEEDQSQVEASGTDTWYWFGNNDHDEWAEFFSAYVLPPFADESKSALSFGIGAKNSGVPFHVHGRVFAETIVGRKRWLLLPPGRRPKFDGEKSTASWLTTNLRNNVKHTELLRNVLDCTVSQSEVIYIPADWWHATLNLDQTVFISAFIDDSVGSKPNLFK</sequence>
<dbReference type="PANTHER" id="PTHR12480">
    <property type="entry name" value="ARGININE DEMETHYLASE AND LYSYL-HYDROXYLASE JMJD"/>
    <property type="match status" value="1"/>
</dbReference>
<dbReference type="GO" id="GO:0005634">
    <property type="term" value="C:nucleus"/>
    <property type="evidence" value="ECO:0007669"/>
    <property type="project" value="TreeGrafter"/>
</dbReference>
<comment type="caution">
    <text evidence="3">The sequence shown here is derived from an EMBL/GenBank/DDBJ whole genome shotgun (WGS) entry which is preliminary data.</text>
</comment>
<evidence type="ECO:0000313" key="4">
    <source>
        <dbReference type="Proteomes" id="UP001157974"/>
    </source>
</evidence>
<dbReference type="Pfam" id="PF13621">
    <property type="entry name" value="Cupin_8"/>
    <property type="match status" value="1"/>
</dbReference>
<dbReference type="InterPro" id="IPR003347">
    <property type="entry name" value="JmjC_dom"/>
</dbReference>
<feature type="signal peptide" evidence="1">
    <location>
        <begin position="1"/>
        <end position="20"/>
    </location>
</feature>
<dbReference type="AlphaFoldDB" id="A0AAV8V281"/>
<name>A0AAV8V281_9RHOD</name>